<dbReference type="Pfam" id="PF04073">
    <property type="entry name" value="tRNA_edit"/>
    <property type="match status" value="1"/>
</dbReference>
<evidence type="ECO:0000313" key="7">
    <source>
        <dbReference type="Proteomes" id="UP001299546"/>
    </source>
</evidence>
<dbReference type="Gene3D" id="3.90.960.10">
    <property type="entry name" value="YbaK/aminoacyl-tRNA synthetase-associated domain"/>
    <property type="match status" value="1"/>
</dbReference>
<keyword evidence="7" id="KW-1185">Reference proteome</keyword>
<keyword evidence="2 4" id="KW-0648">Protein biosynthesis</keyword>
<dbReference type="EMBL" id="JAJCIS010000001">
    <property type="protein sequence ID" value="MCB7386134.1"/>
    <property type="molecule type" value="Genomic_DNA"/>
</dbReference>
<dbReference type="PIRSF" id="PIRSF006181">
    <property type="entry name" value="EbsC_YbaK"/>
    <property type="match status" value="1"/>
</dbReference>
<feature type="domain" description="YbaK/aminoacyl-tRNA synthetase-associated" evidence="5">
    <location>
        <begin position="36"/>
        <end position="147"/>
    </location>
</feature>
<comment type="similarity">
    <text evidence="1 4">Belongs to the prolyl-tRNA editing family. YbaK/EbsC subfamily.</text>
</comment>
<accession>A0ABS8DD57</accession>
<dbReference type="PANTHER" id="PTHR30411:SF0">
    <property type="entry name" value="CYS-TRNA(PRO)_CYS-TRNA(CYS) DEACYLASE YBAK"/>
    <property type="match status" value="1"/>
</dbReference>
<dbReference type="EC" id="4.2.-.-" evidence="4"/>
<dbReference type="CDD" id="cd00002">
    <property type="entry name" value="YbaK_deacylase"/>
    <property type="match status" value="1"/>
</dbReference>
<dbReference type="InterPro" id="IPR007214">
    <property type="entry name" value="YbaK/aa-tRNA-synth-assoc-dom"/>
</dbReference>
<keyword evidence="3 4" id="KW-0456">Lyase</keyword>
<name>A0ABS8DD57_9FIRM</name>
<dbReference type="RefSeq" id="WP_066732329.1">
    <property type="nucleotide sequence ID" value="NZ_JAJCIQ010000001.1"/>
</dbReference>
<proteinExistence type="inferred from homology"/>
<gene>
    <name evidence="6" type="primary">ybaK</name>
    <name evidence="6" type="ORF">LIZ65_02435</name>
</gene>
<dbReference type="SUPFAM" id="SSF55826">
    <property type="entry name" value="YbaK/ProRS associated domain"/>
    <property type="match status" value="1"/>
</dbReference>
<dbReference type="Proteomes" id="UP001299546">
    <property type="component" value="Unassembled WGS sequence"/>
</dbReference>
<evidence type="ECO:0000313" key="6">
    <source>
        <dbReference type="EMBL" id="MCB7386134.1"/>
    </source>
</evidence>
<dbReference type="InterPro" id="IPR004369">
    <property type="entry name" value="Prolyl-tRNA_editing_YbaK/EbsC"/>
</dbReference>
<evidence type="ECO:0000256" key="1">
    <source>
        <dbReference type="ARBA" id="ARBA00009798"/>
    </source>
</evidence>
<evidence type="ECO:0000259" key="5">
    <source>
        <dbReference type="Pfam" id="PF04073"/>
    </source>
</evidence>
<dbReference type="InterPro" id="IPR036754">
    <property type="entry name" value="YbaK/aa-tRNA-synt-asso_dom_sf"/>
</dbReference>
<evidence type="ECO:0000256" key="4">
    <source>
        <dbReference type="PIRNR" id="PIRNR006181"/>
    </source>
</evidence>
<dbReference type="NCBIfam" id="TIGR00011">
    <property type="entry name" value="YbaK_EbsC"/>
    <property type="match status" value="1"/>
</dbReference>
<evidence type="ECO:0000256" key="3">
    <source>
        <dbReference type="ARBA" id="ARBA00023239"/>
    </source>
</evidence>
<dbReference type="PANTHER" id="PTHR30411">
    <property type="entry name" value="CYTOPLASMIC PROTEIN"/>
    <property type="match status" value="1"/>
</dbReference>
<reference evidence="6 7" key="1">
    <citation type="submission" date="2021-10" db="EMBL/GenBank/DDBJ databases">
        <title>Collection of gut derived symbiotic bacterial strains cultured from healthy donors.</title>
        <authorList>
            <person name="Lin H."/>
            <person name="Littmann E."/>
            <person name="Kohout C."/>
            <person name="Pamer E.G."/>
        </authorList>
    </citation>
    <scope>NUCLEOTIDE SEQUENCE [LARGE SCALE GENOMIC DNA]</scope>
    <source>
        <strain evidence="6 7">DFI.1.165</strain>
    </source>
</reference>
<sequence>MSKKEVKTNAMRILDRMRIPYEYQMYECDTFTDGIETADRLSLPYQLVYKTIVTTGKSGGHYVFVLPIEKEINLKEAARTVGEKSLEMLPLKDLTPLTGYVRGGCTAIGMKKQFPTVIDKSAERLDKIYVSGGRIGMQLALTPEALKTASNAVFADVTHA</sequence>
<organism evidence="6 7">
    <name type="scientific">Bariatricus massiliensis</name>
    <dbReference type="NCBI Taxonomy" id="1745713"/>
    <lineage>
        <taxon>Bacteria</taxon>
        <taxon>Bacillati</taxon>
        <taxon>Bacillota</taxon>
        <taxon>Clostridia</taxon>
        <taxon>Lachnospirales</taxon>
        <taxon>Lachnospiraceae</taxon>
        <taxon>Bariatricus</taxon>
    </lineage>
</organism>
<protein>
    <recommendedName>
        <fullName evidence="4">Cys-tRNA(Pro)/Cys-tRNA(Cys) deacylase</fullName>
        <ecNumber evidence="4">4.2.-.-</ecNumber>
    </recommendedName>
</protein>
<evidence type="ECO:0000256" key="2">
    <source>
        <dbReference type="ARBA" id="ARBA00022917"/>
    </source>
</evidence>
<comment type="caution">
    <text evidence="6">The sequence shown here is derived from an EMBL/GenBank/DDBJ whole genome shotgun (WGS) entry which is preliminary data.</text>
</comment>